<evidence type="ECO:0000313" key="1">
    <source>
        <dbReference type="EMBL" id="MCZ8514781.1"/>
    </source>
</evidence>
<reference evidence="1 2" key="1">
    <citation type="submission" date="2022-12" db="EMBL/GenBank/DDBJ databases">
        <title>Draft genome sequence of Paenibacillus sp. dW9.</title>
        <authorList>
            <person name="Choi E.-W."/>
            <person name="Kim D.-U."/>
        </authorList>
    </citation>
    <scope>NUCLEOTIDE SEQUENCE [LARGE SCALE GENOMIC DNA]</scope>
    <source>
        <strain evidence="2">dW9</strain>
    </source>
</reference>
<gene>
    <name evidence="1" type="ORF">O9H85_20615</name>
</gene>
<dbReference type="InterPro" id="IPR029063">
    <property type="entry name" value="SAM-dependent_MTases_sf"/>
</dbReference>
<dbReference type="RefSeq" id="WP_269883299.1">
    <property type="nucleotide sequence ID" value="NZ_JAQAGZ010000013.1"/>
</dbReference>
<comment type="caution">
    <text evidence="1">The sequence shown here is derived from an EMBL/GenBank/DDBJ whole genome shotgun (WGS) entry which is preliminary data.</text>
</comment>
<dbReference type="Proteomes" id="UP001527882">
    <property type="component" value="Unassembled WGS sequence"/>
</dbReference>
<name>A0ABT4QD25_9BACL</name>
<accession>A0ABT4QD25</accession>
<sequence length="118" mass="13500">MTCAKPRSKVEIFNDLDNELLHFLWTLRNNKQELMAALASMPTSRSLFHQILNSPTPSDPVERAAYWFYLLRQRIIPTNGAPSGFRYGKIKNSAQDFQNAVARLDSFEKRSHRAAGMS</sequence>
<evidence type="ECO:0000313" key="2">
    <source>
        <dbReference type="Proteomes" id="UP001527882"/>
    </source>
</evidence>
<organism evidence="1 2">
    <name type="scientific">Paenibacillus gyeongsangnamensis</name>
    <dbReference type="NCBI Taxonomy" id="3388067"/>
    <lineage>
        <taxon>Bacteria</taxon>
        <taxon>Bacillati</taxon>
        <taxon>Bacillota</taxon>
        <taxon>Bacilli</taxon>
        <taxon>Bacillales</taxon>
        <taxon>Paenibacillaceae</taxon>
        <taxon>Paenibacillus</taxon>
    </lineage>
</organism>
<proteinExistence type="predicted"/>
<dbReference type="EMBL" id="JAQAGZ010000013">
    <property type="protein sequence ID" value="MCZ8514781.1"/>
    <property type="molecule type" value="Genomic_DNA"/>
</dbReference>
<dbReference type="SUPFAM" id="SSF53335">
    <property type="entry name" value="S-adenosyl-L-methionine-dependent methyltransferases"/>
    <property type="match status" value="1"/>
</dbReference>
<protein>
    <submittedName>
        <fullName evidence="1">Uncharacterized protein</fullName>
    </submittedName>
</protein>
<keyword evidence="2" id="KW-1185">Reference proteome</keyword>